<protein>
    <recommendedName>
        <fullName evidence="4">Type VI secretion system tip protein VgrG</fullName>
    </recommendedName>
</protein>
<feature type="region of interest" description="Disordered" evidence="1">
    <location>
        <begin position="23"/>
        <end position="48"/>
    </location>
</feature>
<dbReference type="Proteomes" id="UP001371218">
    <property type="component" value="Unassembled WGS sequence"/>
</dbReference>
<proteinExistence type="predicted"/>
<keyword evidence="3" id="KW-1185">Reference proteome</keyword>
<sequence>MATLSLLDGHRPGGQFSFEVEMERSNADAAPDASVFGDSLSETRARRV</sequence>
<evidence type="ECO:0000313" key="3">
    <source>
        <dbReference type="Proteomes" id="UP001371218"/>
    </source>
</evidence>
<dbReference type="RefSeq" id="WP_341426405.1">
    <property type="nucleotide sequence ID" value="NZ_JBBUTG010000007.1"/>
</dbReference>
<organism evidence="2 3">
    <name type="scientific">Ideonella lacteola</name>
    <dbReference type="NCBI Taxonomy" id="2984193"/>
    <lineage>
        <taxon>Bacteria</taxon>
        <taxon>Pseudomonadati</taxon>
        <taxon>Pseudomonadota</taxon>
        <taxon>Betaproteobacteria</taxon>
        <taxon>Burkholderiales</taxon>
        <taxon>Sphaerotilaceae</taxon>
        <taxon>Ideonella</taxon>
    </lineage>
</organism>
<evidence type="ECO:0008006" key="4">
    <source>
        <dbReference type="Google" id="ProtNLM"/>
    </source>
</evidence>
<accession>A0ABU9BTP0</accession>
<reference evidence="2 3" key="1">
    <citation type="submission" date="2024-04" db="EMBL/GenBank/DDBJ databases">
        <title>Novel species of the genus Ideonella isolated from streams.</title>
        <authorList>
            <person name="Lu H."/>
        </authorList>
    </citation>
    <scope>NUCLEOTIDE SEQUENCE [LARGE SCALE GENOMIC DNA]</scope>
    <source>
        <strain evidence="2 3">DXS29W</strain>
    </source>
</reference>
<dbReference type="EMBL" id="JBBUTG010000007">
    <property type="protein sequence ID" value="MEK8032000.1"/>
    <property type="molecule type" value="Genomic_DNA"/>
</dbReference>
<evidence type="ECO:0000256" key="1">
    <source>
        <dbReference type="SAM" id="MobiDB-lite"/>
    </source>
</evidence>
<gene>
    <name evidence="2" type="ORF">AACH06_14325</name>
</gene>
<name>A0ABU9BTP0_9BURK</name>
<evidence type="ECO:0000313" key="2">
    <source>
        <dbReference type="EMBL" id="MEK8032000.1"/>
    </source>
</evidence>
<comment type="caution">
    <text evidence="2">The sequence shown here is derived from an EMBL/GenBank/DDBJ whole genome shotgun (WGS) entry which is preliminary data.</text>
</comment>